<protein>
    <submittedName>
        <fullName evidence="3">Addiction module antidote protein</fullName>
    </submittedName>
</protein>
<name>A0A068QNX1_9GAMM</name>
<dbReference type="InterPro" id="IPR014057">
    <property type="entry name" value="HI1420"/>
</dbReference>
<dbReference type="PROSITE" id="PS50943">
    <property type="entry name" value="HTH_CROC1"/>
    <property type="match status" value="1"/>
</dbReference>
<dbReference type="GO" id="GO:0003677">
    <property type="term" value="F:DNA binding"/>
    <property type="evidence" value="ECO:0007669"/>
    <property type="project" value="InterPro"/>
</dbReference>
<evidence type="ECO:0000313" key="5">
    <source>
        <dbReference type="Proteomes" id="UP000324170"/>
    </source>
</evidence>
<dbReference type="STRING" id="351671.XDD1_0955"/>
<dbReference type="AlphaFoldDB" id="A0A068QNX1"/>
<dbReference type="CDD" id="cd00093">
    <property type="entry name" value="HTH_XRE"/>
    <property type="match status" value="1"/>
</dbReference>
<feature type="domain" description="HTH cro/C1-type" evidence="1">
    <location>
        <begin position="50"/>
        <end position="92"/>
    </location>
</feature>
<sequence>MKSEPKKFDVVEFLETEDDIQAYLNAAIEENDTKYLFKALGNIARIKNISQLSKESGISREGIYKALSDEGNPSFNTVYKISKALGLKLHFTGA</sequence>
<dbReference type="Proteomes" id="UP000324170">
    <property type="component" value="Unassembled WGS sequence"/>
</dbReference>
<reference evidence="3 5" key="2">
    <citation type="submission" date="2019-07" db="EMBL/GenBank/DDBJ databases">
        <title>Genomic Encyclopedia of Type Strains, Phase I: the one thousand microbial genomes (KMG-I) project.</title>
        <authorList>
            <person name="Kyrpides N."/>
        </authorList>
    </citation>
    <scope>NUCLEOTIDE SEQUENCE [LARGE SCALE GENOMIC DNA]</scope>
    <source>
        <strain evidence="3 5">DSM 17909</strain>
    </source>
</reference>
<dbReference type="RefSeq" id="WP_045969068.1">
    <property type="nucleotide sequence ID" value="NZ_CAWMED010000001.1"/>
</dbReference>
<dbReference type="InterPro" id="IPR010982">
    <property type="entry name" value="Lambda_DNA-bd_dom_sf"/>
</dbReference>
<dbReference type="KEGG" id="xdo:XDD1_0955"/>
<dbReference type="EMBL" id="FO704550">
    <property type="protein sequence ID" value="CDG16658.1"/>
    <property type="molecule type" value="Genomic_DNA"/>
</dbReference>
<reference evidence="2 4" key="1">
    <citation type="submission" date="2013-07" db="EMBL/GenBank/DDBJ databases">
        <authorList>
            <person name="Genoscope - CEA"/>
        </authorList>
    </citation>
    <scope>NUCLEOTIDE SEQUENCE [LARGE SCALE GENOMIC DNA]</scope>
    <source>
        <strain evidence="2">FRM16</strain>
        <strain evidence="4">FRM16 / DSM 17909</strain>
    </source>
</reference>
<dbReference type="HOGENOM" id="CLU_137365_1_1_6"/>
<evidence type="ECO:0000313" key="2">
    <source>
        <dbReference type="EMBL" id="CDG16658.1"/>
    </source>
</evidence>
<accession>A0A068QNX1</accession>
<dbReference type="Pfam" id="PF21716">
    <property type="entry name" value="dnstrm_HI1420"/>
    <property type="match status" value="1"/>
</dbReference>
<evidence type="ECO:0000259" key="1">
    <source>
        <dbReference type="PROSITE" id="PS50943"/>
    </source>
</evidence>
<gene>
    <name evidence="3" type="ORF">LY16_01471</name>
    <name evidence="2" type="ORF">XDD1_0955</name>
</gene>
<proteinExistence type="predicted"/>
<evidence type="ECO:0000313" key="3">
    <source>
        <dbReference type="EMBL" id="TYP08814.1"/>
    </source>
</evidence>
<dbReference type="SUPFAM" id="SSF47413">
    <property type="entry name" value="lambda repressor-like DNA-binding domains"/>
    <property type="match status" value="1"/>
</dbReference>
<dbReference type="Gene3D" id="1.10.260.40">
    <property type="entry name" value="lambda repressor-like DNA-binding domains"/>
    <property type="match status" value="1"/>
</dbReference>
<dbReference type="PANTHER" id="PTHR40275">
    <property type="entry name" value="SSL7038 PROTEIN"/>
    <property type="match status" value="1"/>
</dbReference>
<keyword evidence="5" id="KW-1185">Reference proteome</keyword>
<dbReference type="InterPro" id="IPR001387">
    <property type="entry name" value="Cro/C1-type_HTH"/>
</dbReference>
<dbReference type="OrthoDB" id="9798416at2"/>
<dbReference type="PANTHER" id="PTHR40275:SF1">
    <property type="entry name" value="SSL7038 PROTEIN"/>
    <property type="match status" value="1"/>
</dbReference>
<dbReference type="NCBIfam" id="TIGR02684">
    <property type="entry name" value="dnstrm_HI1420"/>
    <property type="match status" value="1"/>
</dbReference>
<organism evidence="2 4">
    <name type="scientific">Xenorhabdus doucetiae</name>
    <dbReference type="NCBI Taxonomy" id="351671"/>
    <lineage>
        <taxon>Bacteria</taxon>
        <taxon>Pseudomonadati</taxon>
        <taxon>Pseudomonadota</taxon>
        <taxon>Gammaproteobacteria</taxon>
        <taxon>Enterobacterales</taxon>
        <taxon>Morganellaceae</taxon>
        <taxon>Xenorhabdus</taxon>
    </lineage>
</organism>
<dbReference type="EMBL" id="VNHN01000019">
    <property type="protein sequence ID" value="TYP08814.1"/>
    <property type="molecule type" value="Genomic_DNA"/>
</dbReference>
<evidence type="ECO:0000313" key="4">
    <source>
        <dbReference type="Proteomes" id="UP000032721"/>
    </source>
</evidence>
<dbReference type="Proteomes" id="UP000032721">
    <property type="component" value="Chromosome"/>
</dbReference>